<dbReference type="GO" id="GO:0016705">
    <property type="term" value="F:oxidoreductase activity, acting on paired donors, with incorporation or reduction of molecular oxygen"/>
    <property type="evidence" value="ECO:0007669"/>
    <property type="project" value="InterPro"/>
</dbReference>
<dbReference type="Proteomes" id="UP000294927">
    <property type="component" value="Unassembled WGS sequence"/>
</dbReference>
<dbReference type="Pfam" id="PF00067">
    <property type="entry name" value="p450"/>
    <property type="match status" value="1"/>
</dbReference>
<dbReference type="GO" id="GO:0004497">
    <property type="term" value="F:monooxygenase activity"/>
    <property type="evidence" value="ECO:0007669"/>
    <property type="project" value="InterPro"/>
</dbReference>
<evidence type="ECO:0000313" key="3">
    <source>
        <dbReference type="Proteomes" id="UP000294927"/>
    </source>
</evidence>
<evidence type="ECO:0000313" key="2">
    <source>
        <dbReference type="EMBL" id="TDV48659.1"/>
    </source>
</evidence>
<dbReference type="PANTHER" id="PTHR46696:SF6">
    <property type="entry name" value="P450, PUTATIVE (EUROFUNG)-RELATED"/>
    <property type="match status" value="1"/>
</dbReference>
<reference evidence="2 3" key="1">
    <citation type="submission" date="2019-03" db="EMBL/GenBank/DDBJ databases">
        <title>Genomic Encyclopedia of Archaeal and Bacterial Type Strains, Phase II (KMG-II): from individual species to whole genera.</title>
        <authorList>
            <person name="Goeker M."/>
        </authorList>
    </citation>
    <scope>NUCLEOTIDE SEQUENCE [LARGE SCALE GENOMIC DNA]</scope>
    <source>
        <strain evidence="2 3">DSM 45499</strain>
    </source>
</reference>
<comment type="similarity">
    <text evidence="1">Belongs to the cytochrome P450 family.</text>
</comment>
<accession>A0A4R7VHT9</accession>
<keyword evidence="3" id="KW-1185">Reference proteome</keyword>
<organism evidence="2 3">
    <name type="scientific">Actinophytocola oryzae</name>
    <dbReference type="NCBI Taxonomy" id="502181"/>
    <lineage>
        <taxon>Bacteria</taxon>
        <taxon>Bacillati</taxon>
        <taxon>Actinomycetota</taxon>
        <taxon>Actinomycetes</taxon>
        <taxon>Pseudonocardiales</taxon>
        <taxon>Pseudonocardiaceae</taxon>
    </lineage>
</organism>
<dbReference type="Gene3D" id="1.10.630.10">
    <property type="entry name" value="Cytochrome P450"/>
    <property type="match status" value="1"/>
</dbReference>
<dbReference type="GO" id="GO:0020037">
    <property type="term" value="F:heme binding"/>
    <property type="evidence" value="ECO:0007669"/>
    <property type="project" value="InterPro"/>
</dbReference>
<dbReference type="OrthoDB" id="3209493at2"/>
<dbReference type="PRINTS" id="PR00359">
    <property type="entry name" value="BP450"/>
</dbReference>
<dbReference type="AlphaFoldDB" id="A0A4R7VHT9"/>
<evidence type="ECO:0000256" key="1">
    <source>
        <dbReference type="ARBA" id="ARBA00010617"/>
    </source>
</evidence>
<dbReference type="PANTHER" id="PTHR46696">
    <property type="entry name" value="P450, PUTATIVE (EUROFUNG)-RELATED"/>
    <property type="match status" value="1"/>
</dbReference>
<dbReference type="PRINTS" id="PR00385">
    <property type="entry name" value="P450"/>
</dbReference>
<sequence>MNSVERLATCYDHHDPELTADIVGEVHQRIQQTAPVVYSPAHGGMWLLSRYRDVRAVLRDHDTFSSANGVFFPKAPGTPKFTPLDFDRPEHTALRGLISPPLHQATVARLAGSITAIVAELLAPLVARGHGDLANELAMPLAIRSVAHALGLSDGAQQRIRELTRNLWQHLATASGPGAFWPPFVAVFAEDVARARANPGDDYISWLVGARLDGRPVTDDELHSILISASMAGHETTMNAMSHLLWQLARDVPLQQRLRAEPELVPAAAEEAVRLWAPVGNQTRTTTRDTTVAGVAIPKGARIMLLMGAANRDPDQFAAPDEFRLDRGAAIHLGFGFGIHYCSGAHLARLELQTVLRQLTGHPDFHLAETPRRRIENGRHIVIDRLPVRFGVETT</sequence>
<dbReference type="SUPFAM" id="SSF48264">
    <property type="entry name" value="Cytochrome P450"/>
    <property type="match status" value="1"/>
</dbReference>
<dbReference type="GO" id="GO:0005506">
    <property type="term" value="F:iron ion binding"/>
    <property type="evidence" value="ECO:0007669"/>
    <property type="project" value="InterPro"/>
</dbReference>
<comment type="caution">
    <text evidence="2">The sequence shown here is derived from an EMBL/GenBank/DDBJ whole genome shotgun (WGS) entry which is preliminary data.</text>
</comment>
<dbReference type="InterPro" id="IPR002397">
    <property type="entry name" value="Cyt_P450_B"/>
</dbReference>
<protein>
    <submittedName>
        <fullName evidence="2">Cytochrome P450</fullName>
    </submittedName>
</protein>
<gene>
    <name evidence="2" type="ORF">CLV71_10819</name>
</gene>
<proteinExistence type="inferred from homology"/>
<dbReference type="InterPro" id="IPR036396">
    <property type="entry name" value="Cyt_P450_sf"/>
</dbReference>
<name>A0A4R7VHT9_9PSEU</name>
<dbReference type="RefSeq" id="WP_133904717.1">
    <property type="nucleotide sequence ID" value="NZ_SOCP01000008.1"/>
</dbReference>
<dbReference type="EMBL" id="SOCP01000008">
    <property type="protein sequence ID" value="TDV48659.1"/>
    <property type="molecule type" value="Genomic_DNA"/>
</dbReference>
<dbReference type="InterPro" id="IPR001128">
    <property type="entry name" value="Cyt_P450"/>
</dbReference>